<evidence type="ECO:0000313" key="2">
    <source>
        <dbReference type="EMBL" id="EEA21363.1"/>
    </source>
</evidence>
<accession>B6QN23</accession>
<dbReference type="PhylomeDB" id="B6QN23"/>
<gene>
    <name evidence="2" type="ORF">PMAA_051730</name>
</gene>
<protein>
    <submittedName>
        <fullName evidence="2">Uncharacterized protein</fullName>
    </submittedName>
</protein>
<organism evidence="2 3">
    <name type="scientific">Talaromyces marneffei (strain ATCC 18224 / CBS 334.59 / QM 7333)</name>
    <name type="common">Penicillium marneffei</name>
    <dbReference type="NCBI Taxonomy" id="441960"/>
    <lineage>
        <taxon>Eukaryota</taxon>
        <taxon>Fungi</taxon>
        <taxon>Dikarya</taxon>
        <taxon>Ascomycota</taxon>
        <taxon>Pezizomycotina</taxon>
        <taxon>Eurotiomycetes</taxon>
        <taxon>Eurotiomycetidae</taxon>
        <taxon>Eurotiales</taxon>
        <taxon>Trichocomaceae</taxon>
        <taxon>Talaromyces</taxon>
        <taxon>Talaromyces sect. Talaromyces</taxon>
    </lineage>
</organism>
<keyword evidence="3" id="KW-1185">Reference proteome</keyword>
<sequence>MAPRFTPHDRSQITRRDRQLNTHNLASHFFLSYTCKIHSGLAGSKPANPTIKSLSASSYTRSTHSNMSSNVALNVKLHSPDDWDHWENELLNQARAKDVIRILQGTQEPLKKPTNLPNDDFLTALVAPTNPTGVNRIGAAASAGRRHRNNTAIQGEDTQPTPTPDSQETVQAETMDRSTHADGELDRAIKMFNVRLNLYKQPNRRRQSNKSSSG</sequence>
<evidence type="ECO:0000313" key="3">
    <source>
        <dbReference type="Proteomes" id="UP000001294"/>
    </source>
</evidence>
<dbReference type="VEuPathDB" id="FungiDB:PMAA_051730"/>
<name>B6QN23_TALMQ</name>
<dbReference type="Proteomes" id="UP000001294">
    <property type="component" value="Unassembled WGS sequence"/>
</dbReference>
<feature type="compositionally biased region" description="Polar residues" evidence="1">
    <location>
        <begin position="150"/>
        <end position="172"/>
    </location>
</feature>
<feature type="region of interest" description="Disordered" evidence="1">
    <location>
        <begin position="139"/>
        <end position="184"/>
    </location>
</feature>
<reference evidence="3" key="1">
    <citation type="journal article" date="2015" name="Genome Announc.">
        <title>Genome sequence of the AIDS-associated pathogen Penicillium marneffei (ATCC18224) and its near taxonomic relative Talaromyces stipitatus (ATCC10500).</title>
        <authorList>
            <person name="Nierman W.C."/>
            <person name="Fedorova-Abrams N.D."/>
            <person name="Andrianopoulos A."/>
        </authorList>
    </citation>
    <scope>NUCLEOTIDE SEQUENCE [LARGE SCALE GENOMIC DNA]</scope>
    <source>
        <strain evidence="3">ATCC 18224 / CBS 334.59 / QM 7333</strain>
    </source>
</reference>
<proteinExistence type="predicted"/>
<dbReference type="HOGENOM" id="CLU_1289333_0_0_1"/>
<dbReference type="EMBL" id="DS995903">
    <property type="protein sequence ID" value="EEA21363.1"/>
    <property type="molecule type" value="Genomic_DNA"/>
</dbReference>
<feature type="compositionally biased region" description="Basic and acidic residues" evidence="1">
    <location>
        <begin position="174"/>
        <end position="184"/>
    </location>
</feature>
<evidence type="ECO:0000256" key="1">
    <source>
        <dbReference type="SAM" id="MobiDB-lite"/>
    </source>
</evidence>
<dbReference type="AlphaFoldDB" id="B6QN23"/>